<dbReference type="KEGG" id="bpt:Bpet4394"/>
<name>A9ID12_BORPD</name>
<dbReference type="EMBL" id="AM902716">
    <property type="protein sequence ID" value="CAP44745.1"/>
    <property type="molecule type" value="Genomic_DNA"/>
</dbReference>
<dbReference type="Pfam" id="PF06252">
    <property type="entry name" value="GemA"/>
    <property type="match status" value="1"/>
</dbReference>
<dbReference type="Proteomes" id="UP000001225">
    <property type="component" value="Chromosome"/>
</dbReference>
<accession>A9ID12</accession>
<evidence type="ECO:0000313" key="2">
    <source>
        <dbReference type="Proteomes" id="UP000001225"/>
    </source>
</evidence>
<dbReference type="eggNOG" id="COG4382">
    <property type="taxonomic scope" value="Bacteria"/>
</dbReference>
<keyword evidence="2" id="KW-1185">Reference proteome</keyword>
<dbReference type="AlphaFoldDB" id="A9ID12"/>
<evidence type="ECO:0000313" key="1">
    <source>
        <dbReference type="EMBL" id="CAP44745.1"/>
    </source>
</evidence>
<dbReference type="InterPro" id="IPR009363">
    <property type="entry name" value="Phage_Mu_Gp16"/>
</dbReference>
<sequence>MTARKATKPGCARCRAELAKIHMAAKALGMDTTDPNPNSDYRAMLLQHGGRTSAGELDAAGRARVLDHLRRAGAQAAPRKRVAQHPGTPHNLDREAMLQKIEAYLADMKLPWSYADTIARQQTGIERVAWLRKQEDLRGVIAALHVEQEKRGLLQALDERLAVLGMTREALAEQRLLSAGWMRQRATLRRLVADLDRKVR</sequence>
<protein>
    <submittedName>
        <fullName evidence="1">Bacteriophage protein</fullName>
    </submittedName>
</protein>
<gene>
    <name evidence="1" type="primary">gp16</name>
    <name evidence="1" type="ordered locus">Bpet4394</name>
</gene>
<reference evidence="1 2" key="1">
    <citation type="journal article" date="2008" name="BMC Genomics">
        <title>The missing link: Bordetella petrii is endowed with both the metabolic versatility of environmental bacteria and virulence traits of pathogenic Bordetellae.</title>
        <authorList>
            <person name="Gross R."/>
            <person name="Guzman C.A."/>
            <person name="Sebaihia M."/>
            <person name="Martins Dos Santos V.A."/>
            <person name="Pieper D.H."/>
            <person name="Koebnik R."/>
            <person name="Lechner M."/>
            <person name="Bartels D."/>
            <person name="Buhrmester J."/>
            <person name="Choudhuri J.V."/>
            <person name="Ebensen T."/>
            <person name="Gaigalat L."/>
            <person name="Herrmann S."/>
            <person name="Khachane A.N."/>
            <person name="Larisch C."/>
            <person name="Link S."/>
            <person name="Linke B."/>
            <person name="Meyer F."/>
            <person name="Mormann S."/>
            <person name="Nakunst D."/>
            <person name="Rueckert C."/>
            <person name="Schneiker-Bekel S."/>
            <person name="Schulze K."/>
            <person name="Vorhoelter F.J."/>
            <person name="Yevsa T."/>
            <person name="Engle J.T."/>
            <person name="Goldman W.E."/>
            <person name="Puehler A."/>
            <person name="Goebel U.B."/>
            <person name="Goesmann A."/>
            <person name="Bloecker H."/>
            <person name="Kaiser O."/>
            <person name="Martinez-Arias R."/>
        </authorList>
    </citation>
    <scope>NUCLEOTIDE SEQUENCE [LARGE SCALE GENOMIC DNA]</scope>
    <source>
        <strain evidence="2">ATCC BAA-461 / DSM 12804 / CCUG 43448 / CIP 107267 / Se-1111R</strain>
    </source>
</reference>
<organism evidence="1 2">
    <name type="scientific">Bordetella petrii (strain ATCC BAA-461 / DSM 12804 / CCUG 43448 / CIP 107267 / Se-1111R)</name>
    <dbReference type="NCBI Taxonomy" id="340100"/>
    <lineage>
        <taxon>Bacteria</taxon>
        <taxon>Pseudomonadati</taxon>
        <taxon>Pseudomonadota</taxon>
        <taxon>Betaproteobacteria</taxon>
        <taxon>Burkholderiales</taxon>
        <taxon>Alcaligenaceae</taxon>
        <taxon>Bordetella</taxon>
    </lineage>
</organism>
<dbReference type="STRING" id="94624.Bpet4394"/>
<proteinExistence type="predicted"/>